<sequence>MGKQFWEAWRSIRCEFIAFFVGLSLGSVIIGLIYTMVIFPSLMIPSTADGTLILDPTLARHKAISICLGYHAVLLFAIVFGCFMELYRRISTKDSMEYQPILPV</sequence>
<dbReference type="EMBL" id="CM056815">
    <property type="protein sequence ID" value="KAJ8631593.1"/>
    <property type="molecule type" value="Genomic_DNA"/>
</dbReference>
<accession>A0ACC2LEJ0</accession>
<proteinExistence type="predicted"/>
<evidence type="ECO:0000313" key="1">
    <source>
        <dbReference type="EMBL" id="KAJ8631593.1"/>
    </source>
</evidence>
<protein>
    <submittedName>
        <fullName evidence="1">Uncharacterized protein</fullName>
    </submittedName>
</protein>
<dbReference type="Proteomes" id="UP001234297">
    <property type="component" value="Chromosome 7"/>
</dbReference>
<keyword evidence="2" id="KW-1185">Reference proteome</keyword>
<reference evidence="1 2" key="1">
    <citation type="journal article" date="2022" name="Hortic Res">
        <title>A haplotype resolved chromosomal level avocado genome allows analysis of novel avocado genes.</title>
        <authorList>
            <person name="Nath O."/>
            <person name="Fletcher S.J."/>
            <person name="Hayward A."/>
            <person name="Shaw L.M."/>
            <person name="Masouleh A.K."/>
            <person name="Furtado A."/>
            <person name="Henry R.J."/>
            <person name="Mitter N."/>
        </authorList>
    </citation>
    <scope>NUCLEOTIDE SEQUENCE [LARGE SCALE GENOMIC DNA]</scope>
    <source>
        <strain evidence="2">cv. Hass</strain>
    </source>
</reference>
<evidence type="ECO:0000313" key="2">
    <source>
        <dbReference type="Proteomes" id="UP001234297"/>
    </source>
</evidence>
<comment type="caution">
    <text evidence="1">The sequence shown here is derived from an EMBL/GenBank/DDBJ whole genome shotgun (WGS) entry which is preliminary data.</text>
</comment>
<organism evidence="1 2">
    <name type="scientific">Persea americana</name>
    <name type="common">Avocado</name>
    <dbReference type="NCBI Taxonomy" id="3435"/>
    <lineage>
        <taxon>Eukaryota</taxon>
        <taxon>Viridiplantae</taxon>
        <taxon>Streptophyta</taxon>
        <taxon>Embryophyta</taxon>
        <taxon>Tracheophyta</taxon>
        <taxon>Spermatophyta</taxon>
        <taxon>Magnoliopsida</taxon>
        <taxon>Magnoliidae</taxon>
        <taxon>Laurales</taxon>
        <taxon>Lauraceae</taxon>
        <taxon>Persea</taxon>
    </lineage>
</organism>
<name>A0ACC2LEJ0_PERAE</name>
<gene>
    <name evidence="1" type="ORF">MRB53_024916</name>
</gene>